<dbReference type="EMBL" id="CAUYUJ010021636">
    <property type="protein sequence ID" value="CAK0906055.1"/>
    <property type="molecule type" value="Genomic_DNA"/>
</dbReference>
<feature type="domain" description="tRNA/rRNA methyltransferase SpoU type" evidence="5">
    <location>
        <begin position="189"/>
        <end position="235"/>
    </location>
</feature>
<keyword evidence="7" id="KW-1185">Reference proteome</keyword>
<evidence type="ECO:0000256" key="4">
    <source>
        <dbReference type="ARBA" id="ARBA00022691"/>
    </source>
</evidence>
<evidence type="ECO:0000313" key="7">
    <source>
        <dbReference type="Proteomes" id="UP001189429"/>
    </source>
</evidence>
<dbReference type="PANTHER" id="PTHR42786">
    <property type="entry name" value="TRNA/RRNA METHYLTRANSFERASE"/>
    <property type="match status" value="1"/>
</dbReference>
<dbReference type="InterPro" id="IPR029026">
    <property type="entry name" value="tRNA_m1G_MTases_N"/>
</dbReference>
<evidence type="ECO:0000313" key="6">
    <source>
        <dbReference type="EMBL" id="CAK0906055.1"/>
    </source>
</evidence>
<keyword evidence="4" id="KW-0949">S-adenosyl-L-methionine</keyword>
<dbReference type="Pfam" id="PF00588">
    <property type="entry name" value="SpoU_methylase"/>
    <property type="match status" value="1"/>
</dbReference>
<evidence type="ECO:0000256" key="3">
    <source>
        <dbReference type="ARBA" id="ARBA00022679"/>
    </source>
</evidence>
<dbReference type="InterPro" id="IPR029028">
    <property type="entry name" value="Alpha/beta_knot_MTases"/>
</dbReference>
<name>A0ABN9Y0U1_9DINO</name>
<comment type="caution">
    <text evidence="6">The sequence shown here is derived from an EMBL/GenBank/DDBJ whole genome shotgun (WGS) entry which is preliminary data.</text>
</comment>
<accession>A0ABN9Y0U1</accession>
<dbReference type="InterPro" id="IPR001537">
    <property type="entry name" value="SpoU_MeTrfase"/>
</dbReference>
<evidence type="ECO:0000256" key="1">
    <source>
        <dbReference type="ARBA" id="ARBA00007228"/>
    </source>
</evidence>
<evidence type="ECO:0000259" key="5">
    <source>
        <dbReference type="Pfam" id="PF00588"/>
    </source>
</evidence>
<dbReference type="SUPFAM" id="SSF75217">
    <property type="entry name" value="alpha/beta knot"/>
    <property type="match status" value="2"/>
</dbReference>
<dbReference type="PANTHER" id="PTHR42786:SF2">
    <property type="entry name" value="TRNA (CYTIDINE_URIDINE-2'-O-)-METHYLTRANSFERASE TRMJ"/>
    <property type="match status" value="1"/>
</dbReference>
<evidence type="ECO:0000256" key="2">
    <source>
        <dbReference type="ARBA" id="ARBA00022603"/>
    </source>
</evidence>
<feature type="non-terminal residue" evidence="6">
    <location>
        <position position="254"/>
    </location>
</feature>
<dbReference type="Proteomes" id="UP001189429">
    <property type="component" value="Unassembled WGS sequence"/>
</dbReference>
<protein>
    <recommendedName>
        <fullName evidence="5">tRNA/rRNA methyltransferase SpoU type domain-containing protein</fullName>
    </recommendedName>
</protein>
<comment type="similarity">
    <text evidence="1">Belongs to the class IV-like SAM-binding methyltransferase superfamily. RNA methyltransferase TrmH family.</text>
</comment>
<sequence length="254" mass="26011">MAGPCAGGGLAEGTAAGSPGSPAGGGVAALGGASAPSGPARVRVVLVEPRDARNVGMSARACANFGATDFFVVHEAKFQAALGRAGRSEEKARQLGVQVGAGEEDAAAGCSLDLSAWKGVERLATAEGAEVLRRARLFGGLRAALAGAGRSVAFSGRTGDNFRRSSIELRDLAMQAACGSVGAPGAVEPRALTLVFGSEDTGLTTEDVLLCDDVCRLRTASCPSLNLSHAVAVVLARLHEDRRGRERRRYPRTR</sequence>
<proteinExistence type="inferred from homology"/>
<dbReference type="Gene3D" id="3.40.1280.10">
    <property type="match status" value="1"/>
</dbReference>
<reference evidence="6" key="1">
    <citation type="submission" date="2023-10" db="EMBL/GenBank/DDBJ databases">
        <authorList>
            <person name="Chen Y."/>
            <person name="Shah S."/>
            <person name="Dougan E. K."/>
            <person name="Thang M."/>
            <person name="Chan C."/>
        </authorList>
    </citation>
    <scope>NUCLEOTIDE SEQUENCE [LARGE SCALE GENOMIC DNA]</scope>
</reference>
<gene>
    <name evidence="6" type="ORF">PCOR1329_LOCUS81525</name>
</gene>
<dbReference type="InterPro" id="IPR004384">
    <property type="entry name" value="RNA_MeTrfase_TrmJ/LasT"/>
</dbReference>
<keyword evidence="2" id="KW-0489">Methyltransferase</keyword>
<organism evidence="6 7">
    <name type="scientific">Prorocentrum cordatum</name>
    <dbReference type="NCBI Taxonomy" id="2364126"/>
    <lineage>
        <taxon>Eukaryota</taxon>
        <taxon>Sar</taxon>
        <taxon>Alveolata</taxon>
        <taxon>Dinophyceae</taxon>
        <taxon>Prorocentrales</taxon>
        <taxon>Prorocentraceae</taxon>
        <taxon>Prorocentrum</taxon>
    </lineage>
</organism>
<keyword evidence="3" id="KW-0808">Transferase</keyword>